<name>A0AAJ0H5U4_9PEZI</name>
<reference evidence="2" key="2">
    <citation type="submission" date="2023-06" db="EMBL/GenBank/DDBJ databases">
        <authorList>
            <consortium name="Lawrence Berkeley National Laboratory"/>
            <person name="Haridas S."/>
            <person name="Hensen N."/>
            <person name="Bonometti L."/>
            <person name="Westerberg I."/>
            <person name="Brannstrom I.O."/>
            <person name="Guillou S."/>
            <person name="Cros-Aarteil S."/>
            <person name="Calhoun S."/>
            <person name="Kuo A."/>
            <person name="Mondo S."/>
            <person name="Pangilinan J."/>
            <person name="Riley R."/>
            <person name="Labutti K."/>
            <person name="Andreopoulos B."/>
            <person name="Lipzen A."/>
            <person name="Chen C."/>
            <person name="Yanf M."/>
            <person name="Daum C."/>
            <person name="Ng V."/>
            <person name="Clum A."/>
            <person name="Steindorff A."/>
            <person name="Ohm R."/>
            <person name="Martin F."/>
            <person name="Silar P."/>
            <person name="Natvig D."/>
            <person name="Lalanne C."/>
            <person name="Gautier V."/>
            <person name="Ament-Velasquez S.L."/>
            <person name="Kruys A."/>
            <person name="Hutchinson M.I."/>
            <person name="Powell A.J."/>
            <person name="Barry K."/>
            <person name="Miller A.N."/>
            <person name="Grigoriev I.V."/>
            <person name="Debuchy R."/>
            <person name="Gladieux P."/>
            <person name="Thoren M.H."/>
            <person name="Johannesson H."/>
        </authorList>
    </citation>
    <scope>NUCLEOTIDE SEQUENCE</scope>
    <source>
        <strain evidence="2">CBS 955.72</strain>
    </source>
</reference>
<evidence type="ECO:0000313" key="3">
    <source>
        <dbReference type="Proteomes" id="UP001275084"/>
    </source>
</evidence>
<feature type="transmembrane region" description="Helical" evidence="1">
    <location>
        <begin position="77"/>
        <end position="101"/>
    </location>
</feature>
<organism evidence="2 3">
    <name type="scientific">Lasiosphaeria hispida</name>
    <dbReference type="NCBI Taxonomy" id="260671"/>
    <lineage>
        <taxon>Eukaryota</taxon>
        <taxon>Fungi</taxon>
        <taxon>Dikarya</taxon>
        <taxon>Ascomycota</taxon>
        <taxon>Pezizomycotina</taxon>
        <taxon>Sordariomycetes</taxon>
        <taxon>Sordariomycetidae</taxon>
        <taxon>Sordariales</taxon>
        <taxon>Lasiosphaeriaceae</taxon>
        <taxon>Lasiosphaeria</taxon>
    </lineage>
</organism>
<keyword evidence="1" id="KW-1133">Transmembrane helix</keyword>
<comment type="caution">
    <text evidence="2">The sequence shown here is derived from an EMBL/GenBank/DDBJ whole genome shotgun (WGS) entry which is preliminary data.</text>
</comment>
<accession>A0AAJ0H5U4</accession>
<keyword evidence="1" id="KW-0812">Transmembrane</keyword>
<proteinExistence type="predicted"/>
<protein>
    <submittedName>
        <fullName evidence="2">Uncharacterized protein</fullName>
    </submittedName>
</protein>
<feature type="transmembrane region" description="Helical" evidence="1">
    <location>
        <begin position="12"/>
        <end position="35"/>
    </location>
</feature>
<evidence type="ECO:0000256" key="1">
    <source>
        <dbReference type="SAM" id="Phobius"/>
    </source>
</evidence>
<reference evidence="2" key="1">
    <citation type="journal article" date="2023" name="Mol. Phylogenet. Evol.">
        <title>Genome-scale phylogeny and comparative genomics of the fungal order Sordariales.</title>
        <authorList>
            <person name="Hensen N."/>
            <person name="Bonometti L."/>
            <person name="Westerberg I."/>
            <person name="Brannstrom I.O."/>
            <person name="Guillou S."/>
            <person name="Cros-Aarteil S."/>
            <person name="Calhoun S."/>
            <person name="Haridas S."/>
            <person name="Kuo A."/>
            <person name="Mondo S."/>
            <person name="Pangilinan J."/>
            <person name="Riley R."/>
            <person name="LaButti K."/>
            <person name="Andreopoulos B."/>
            <person name="Lipzen A."/>
            <person name="Chen C."/>
            <person name="Yan M."/>
            <person name="Daum C."/>
            <person name="Ng V."/>
            <person name="Clum A."/>
            <person name="Steindorff A."/>
            <person name="Ohm R.A."/>
            <person name="Martin F."/>
            <person name="Silar P."/>
            <person name="Natvig D.O."/>
            <person name="Lalanne C."/>
            <person name="Gautier V."/>
            <person name="Ament-Velasquez S.L."/>
            <person name="Kruys A."/>
            <person name="Hutchinson M.I."/>
            <person name="Powell A.J."/>
            <person name="Barry K."/>
            <person name="Miller A.N."/>
            <person name="Grigoriev I.V."/>
            <person name="Debuchy R."/>
            <person name="Gladieux P."/>
            <person name="Hiltunen Thoren M."/>
            <person name="Johannesson H."/>
        </authorList>
    </citation>
    <scope>NUCLEOTIDE SEQUENCE</scope>
    <source>
        <strain evidence="2">CBS 955.72</strain>
    </source>
</reference>
<dbReference type="AlphaFoldDB" id="A0AAJ0H5U4"/>
<evidence type="ECO:0000313" key="2">
    <source>
        <dbReference type="EMBL" id="KAK3341219.1"/>
    </source>
</evidence>
<keyword evidence="3" id="KW-1185">Reference proteome</keyword>
<gene>
    <name evidence="2" type="ORF">B0T25DRAFT_334698</name>
</gene>
<dbReference type="Proteomes" id="UP001275084">
    <property type="component" value="Unassembled WGS sequence"/>
</dbReference>
<dbReference type="EMBL" id="JAUIQD010000008">
    <property type="protein sequence ID" value="KAK3341219.1"/>
    <property type="molecule type" value="Genomic_DNA"/>
</dbReference>
<sequence length="186" mass="20437">MLKNQPHVLSSMLAHSLVVVTVLFCGLIESSCCLVHRWLARLHRKCRQPCSVCPTPLAPSFTPVTHKKQRKSKEAQVAVHSLPYAIAIISFGSLPSGAGIWQHPTNPLKMLGVTPHPKRTPLQPTDHGNSACFFLARSDPCWAVDHGTSPGDSQRYCLERSSAHHVISRQYPVPLPPLYASNHVGC</sequence>
<keyword evidence="1" id="KW-0472">Membrane</keyword>